<dbReference type="Proteomes" id="UP000886653">
    <property type="component" value="Unassembled WGS sequence"/>
</dbReference>
<dbReference type="PANTHER" id="PTHR11706">
    <property type="entry name" value="SOLUTE CARRIER PROTEIN FAMILY 11 MEMBER"/>
    <property type="match status" value="1"/>
</dbReference>
<organism evidence="6 7">
    <name type="scientific">Cronartium quercuum f. sp. fusiforme G11</name>
    <dbReference type="NCBI Taxonomy" id="708437"/>
    <lineage>
        <taxon>Eukaryota</taxon>
        <taxon>Fungi</taxon>
        <taxon>Dikarya</taxon>
        <taxon>Basidiomycota</taxon>
        <taxon>Pucciniomycotina</taxon>
        <taxon>Pucciniomycetes</taxon>
        <taxon>Pucciniales</taxon>
        <taxon>Coleosporiaceae</taxon>
        <taxon>Cronartium</taxon>
    </lineage>
</organism>
<name>A0A9P6NTU6_9BASI</name>
<feature type="transmembrane region" description="Helical" evidence="5">
    <location>
        <begin position="180"/>
        <end position="201"/>
    </location>
</feature>
<dbReference type="GO" id="GO:0015086">
    <property type="term" value="F:cadmium ion transmembrane transporter activity"/>
    <property type="evidence" value="ECO:0007669"/>
    <property type="project" value="TreeGrafter"/>
</dbReference>
<evidence type="ECO:0000256" key="3">
    <source>
        <dbReference type="ARBA" id="ARBA00022989"/>
    </source>
</evidence>
<evidence type="ECO:0000313" key="6">
    <source>
        <dbReference type="EMBL" id="KAG0150124.1"/>
    </source>
</evidence>
<reference evidence="6" key="1">
    <citation type="submission" date="2013-11" db="EMBL/GenBank/DDBJ databases">
        <title>Genome sequence of the fusiform rust pathogen reveals effectors for host alternation and coevolution with pine.</title>
        <authorList>
            <consortium name="DOE Joint Genome Institute"/>
            <person name="Smith K."/>
            <person name="Pendleton A."/>
            <person name="Kubisiak T."/>
            <person name="Anderson C."/>
            <person name="Salamov A."/>
            <person name="Aerts A."/>
            <person name="Riley R."/>
            <person name="Clum A."/>
            <person name="Lindquist E."/>
            <person name="Ence D."/>
            <person name="Campbell M."/>
            <person name="Kronenberg Z."/>
            <person name="Feau N."/>
            <person name="Dhillon B."/>
            <person name="Hamelin R."/>
            <person name="Burleigh J."/>
            <person name="Smith J."/>
            <person name="Yandell M."/>
            <person name="Nelson C."/>
            <person name="Grigoriev I."/>
            <person name="Davis J."/>
        </authorList>
    </citation>
    <scope>NUCLEOTIDE SEQUENCE</scope>
    <source>
        <strain evidence="6">G11</strain>
    </source>
</reference>
<keyword evidence="7" id="KW-1185">Reference proteome</keyword>
<feature type="transmembrane region" description="Helical" evidence="5">
    <location>
        <begin position="354"/>
        <end position="377"/>
    </location>
</feature>
<dbReference type="EMBL" id="MU167222">
    <property type="protein sequence ID" value="KAG0150124.1"/>
    <property type="molecule type" value="Genomic_DNA"/>
</dbReference>
<evidence type="ECO:0000313" key="7">
    <source>
        <dbReference type="Proteomes" id="UP000886653"/>
    </source>
</evidence>
<feature type="transmembrane region" description="Helical" evidence="5">
    <location>
        <begin position="59"/>
        <end position="85"/>
    </location>
</feature>
<protein>
    <recommendedName>
        <fullName evidence="8">Natural resistance-associated macrophage protein</fullName>
    </recommendedName>
</protein>
<evidence type="ECO:0000256" key="5">
    <source>
        <dbReference type="SAM" id="Phobius"/>
    </source>
</evidence>
<dbReference type="GO" id="GO:0034755">
    <property type="term" value="P:iron ion transmembrane transport"/>
    <property type="evidence" value="ECO:0007669"/>
    <property type="project" value="TreeGrafter"/>
</dbReference>
<dbReference type="Pfam" id="PF01566">
    <property type="entry name" value="Nramp"/>
    <property type="match status" value="1"/>
</dbReference>
<dbReference type="GO" id="GO:0005886">
    <property type="term" value="C:plasma membrane"/>
    <property type="evidence" value="ECO:0007669"/>
    <property type="project" value="TreeGrafter"/>
</dbReference>
<feature type="transmembrane region" description="Helical" evidence="5">
    <location>
        <begin position="507"/>
        <end position="528"/>
    </location>
</feature>
<dbReference type="OrthoDB" id="409173at2759"/>
<feature type="transmembrane region" description="Helical" evidence="5">
    <location>
        <begin position="302"/>
        <end position="325"/>
    </location>
</feature>
<evidence type="ECO:0000256" key="4">
    <source>
        <dbReference type="ARBA" id="ARBA00023136"/>
    </source>
</evidence>
<gene>
    <name evidence="6" type="ORF">CROQUDRAFT_652826</name>
</gene>
<dbReference type="PANTHER" id="PTHR11706:SF101">
    <property type="entry name" value="MANGANESE TRANSPORTER SMF1"/>
    <property type="match status" value="1"/>
</dbReference>
<feature type="transmembrane region" description="Helical" evidence="5">
    <location>
        <begin position="221"/>
        <end position="244"/>
    </location>
</feature>
<dbReference type="GO" id="GO:0030026">
    <property type="term" value="P:intracellular manganese ion homeostasis"/>
    <property type="evidence" value="ECO:0007669"/>
    <property type="project" value="TreeGrafter"/>
</dbReference>
<accession>A0A9P6NTU6</accession>
<dbReference type="AlphaFoldDB" id="A0A9P6NTU6"/>
<comment type="caution">
    <text evidence="6">The sequence shown here is derived from an EMBL/GenBank/DDBJ whole genome shotgun (WGS) entry which is preliminary data.</text>
</comment>
<dbReference type="PRINTS" id="PR00447">
    <property type="entry name" value="NATRESASSCMP"/>
</dbReference>
<dbReference type="NCBIfam" id="TIGR01197">
    <property type="entry name" value="nramp"/>
    <property type="match status" value="1"/>
</dbReference>
<dbReference type="NCBIfam" id="NF037982">
    <property type="entry name" value="Nramp_1"/>
    <property type="match status" value="1"/>
</dbReference>
<feature type="transmembrane region" description="Helical" evidence="5">
    <location>
        <begin position="422"/>
        <end position="444"/>
    </location>
</feature>
<comment type="subcellular location">
    <subcellularLocation>
        <location evidence="1">Membrane</location>
        <topology evidence="1">Multi-pass membrane protein</topology>
    </subcellularLocation>
</comment>
<dbReference type="GO" id="GO:0005384">
    <property type="term" value="F:manganese ion transmembrane transporter activity"/>
    <property type="evidence" value="ECO:0007669"/>
    <property type="project" value="TreeGrafter"/>
</dbReference>
<evidence type="ECO:0000256" key="1">
    <source>
        <dbReference type="ARBA" id="ARBA00004141"/>
    </source>
</evidence>
<feature type="transmembrane region" description="Helical" evidence="5">
    <location>
        <begin position="106"/>
        <end position="126"/>
    </location>
</feature>
<feature type="transmembrane region" description="Helical" evidence="5">
    <location>
        <begin position="397"/>
        <end position="416"/>
    </location>
</feature>
<dbReference type="InterPro" id="IPR001046">
    <property type="entry name" value="NRAMP_fam"/>
</dbReference>
<keyword evidence="4 5" id="KW-0472">Membrane</keyword>
<keyword evidence="2 5" id="KW-0812">Transmembrane</keyword>
<proteinExistence type="predicted"/>
<evidence type="ECO:0008006" key="8">
    <source>
        <dbReference type="Google" id="ProtNLM"/>
    </source>
</evidence>
<keyword evidence="3 5" id="KW-1133">Transmembrane helix</keyword>
<feature type="transmembrane region" description="Helical" evidence="5">
    <location>
        <begin position="146"/>
        <end position="168"/>
    </location>
</feature>
<sequence>MQQQPDPAQLRTALTNRLCIRSILTRHLRFIGPGILASVAYLDPGNWATDLQAGSTYGYSHLCVILVSSFFAILLQILCTRLGYVTGKDLAQQCRLHLYHRARLTMFWRWGVLYPLYLICEAGIIFTDLAELIGSAMALNMLIPDLPLWAGVLLTSLDVFIVLLAFNSYPSSSSSSSTRIFEAAISLLVLAVFVSFAVLLAKVDPDWGKAFKGFVPSHRMVAGGGLYQAIAIIGATVMPHALFLGSRVAITDRTVEDDSDVNKDEEQDKTMKQIKLGDQAEDEGLAKRVQMQSHLKHASWDLGLSLFTIALPVNAAILILAAAAFSREGGNADETVVADLFSAHSLLRARLGRAAAYIFALALLFSGQAASITVTLAGQIVSEGFLEWRTNPIVRRLVTRLVGIVPAAVVAGAVGVKGMDTLLVGSQVALSLALPFVIGPLLFVTSNHQTMTIDLAMDKEIVTGSQPLLSTTLPANLPLSLEGQATKELAQDNKPVPVHHSFANSRFIIALTLAIMVVVCAANVYAIVQLASNN</sequence>
<evidence type="ECO:0000256" key="2">
    <source>
        <dbReference type="ARBA" id="ARBA00022692"/>
    </source>
</evidence>